<evidence type="ECO:0000256" key="1">
    <source>
        <dbReference type="ARBA" id="ARBA00001933"/>
    </source>
</evidence>
<comment type="similarity">
    <text evidence="2">Belongs to the ACC deaminase/D-cysteine desulfhydrase family.</text>
</comment>
<protein>
    <submittedName>
        <fullName evidence="4">D-cysteine desulfhydrase</fullName>
    </submittedName>
</protein>
<dbReference type="Proteomes" id="UP000585474">
    <property type="component" value="Unassembled WGS sequence"/>
</dbReference>
<dbReference type="PANTHER" id="PTHR43780">
    <property type="entry name" value="1-AMINOCYCLOPROPANE-1-CARBOXYLATE DEAMINASE-RELATED"/>
    <property type="match status" value="1"/>
</dbReference>
<sequence>MKGENHMSFLPAEQIPLGIWGYIEAIREIEQQVQTNSKAGFDDIVAACGSGGTIAGLAIGSQLSNLKANAKGIGYAMNTTEELKFVKEIAEATGVILDPVYRFDAMLSPR</sequence>
<dbReference type="GO" id="GO:0019148">
    <property type="term" value="F:D-cysteine desulfhydrase activity"/>
    <property type="evidence" value="ECO:0007669"/>
    <property type="project" value="TreeGrafter"/>
</dbReference>
<dbReference type="PANTHER" id="PTHR43780:SF2">
    <property type="entry name" value="1-AMINOCYCLOPROPANE-1-CARBOXYLATE DEAMINASE-RELATED"/>
    <property type="match status" value="1"/>
</dbReference>
<dbReference type="SUPFAM" id="SSF53686">
    <property type="entry name" value="Tryptophan synthase beta subunit-like PLP-dependent enzymes"/>
    <property type="match status" value="1"/>
</dbReference>
<evidence type="ECO:0000256" key="3">
    <source>
        <dbReference type="ARBA" id="ARBA00022898"/>
    </source>
</evidence>
<keyword evidence="5" id="KW-1185">Reference proteome</keyword>
<dbReference type="EMBL" id="BJWL01000013">
    <property type="protein sequence ID" value="GFY98946.1"/>
    <property type="molecule type" value="Genomic_DNA"/>
</dbReference>
<dbReference type="Gene3D" id="3.40.50.1100">
    <property type="match status" value="2"/>
</dbReference>
<organism evidence="4 5">
    <name type="scientific">Actinidia rufa</name>
    <dbReference type="NCBI Taxonomy" id="165716"/>
    <lineage>
        <taxon>Eukaryota</taxon>
        <taxon>Viridiplantae</taxon>
        <taxon>Streptophyta</taxon>
        <taxon>Embryophyta</taxon>
        <taxon>Tracheophyta</taxon>
        <taxon>Spermatophyta</taxon>
        <taxon>Magnoliopsida</taxon>
        <taxon>eudicotyledons</taxon>
        <taxon>Gunneridae</taxon>
        <taxon>Pentapetalae</taxon>
        <taxon>asterids</taxon>
        <taxon>Ericales</taxon>
        <taxon>Actinidiaceae</taxon>
        <taxon>Actinidia</taxon>
    </lineage>
</organism>
<reference evidence="4 5" key="1">
    <citation type="submission" date="2019-07" db="EMBL/GenBank/DDBJ databases">
        <title>De Novo Assembly of kiwifruit Actinidia rufa.</title>
        <authorList>
            <person name="Sugita-Konishi S."/>
            <person name="Sato K."/>
            <person name="Mori E."/>
            <person name="Abe Y."/>
            <person name="Kisaki G."/>
            <person name="Hamano K."/>
            <person name="Suezawa K."/>
            <person name="Otani M."/>
            <person name="Fukuda T."/>
            <person name="Manabe T."/>
            <person name="Gomi K."/>
            <person name="Tabuchi M."/>
            <person name="Akimitsu K."/>
            <person name="Kataoka I."/>
        </authorList>
    </citation>
    <scope>NUCLEOTIDE SEQUENCE [LARGE SCALE GENOMIC DNA]</scope>
    <source>
        <strain evidence="5">cv. Fuchu</strain>
    </source>
</reference>
<proteinExistence type="inferred from homology"/>
<comment type="cofactor">
    <cofactor evidence="1">
        <name>pyridoxal 5'-phosphate</name>
        <dbReference type="ChEBI" id="CHEBI:597326"/>
    </cofactor>
</comment>
<evidence type="ECO:0000313" key="5">
    <source>
        <dbReference type="Proteomes" id="UP000585474"/>
    </source>
</evidence>
<keyword evidence="3" id="KW-0663">Pyridoxal phosphate</keyword>
<accession>A0A7J0FKG9</accession>
<dbReference type="OrthoDB" id="10266364at2759"/>
<evidence type="ECO:0000313" key="4">
    <source>
        <dbReference type="EMBL" id="GFY98946.1"/>
    </source>
</evidence>
<comment type="caution">
    <text evidence="4">The sequence shown here is derived from an EMBL/GenBank/DDBJ whole genome shotgun (WGS) entry which is preliminary data.</text>
</comment>
<dbReference type="InterPro" id="IPR027278">
    <property type="entry name" value="ACCD_DCysDesulf"/>
</dbReference>
<name>A0A7J0FKG9_9ERIC</name>
<evidence type="ECO:0000256" key="2">
    <source>
        <dbReference type="ARBA" id="ARBA00008639"/>
    </source>
</evidence>
<gene>
    <name evidence="4" type="ORF">Acr_13g0003470</name>
</gene>
<dbReference type="AlphaFoldDB" id="A0A7J0FKG9"/>
<dbReference type="InterPro" id="IPR036052">
    <property type="entry name" value="TrpB-like_PALP_sf"/>
</dbReference>